<dbReference type="Pfam" id="PF09346">
    <property type="entry name" value="SMI1_KNR4"/>
    <property type="match status" value="1"/>
</dbReference>
<dbReference type="InterPro" id="IPR018958">
    <property type="entry name" value="Knr4/Smi1-like_dom"/>
</dbReference>
<feature type="domain" description="Knr4/Smi1-like" evidence="1">
    <location>
        <begin position="12"/>
        <end position="158"/>
    </location>
</feature>
<evidence type="ECO:0000313" key="2">
    <source>
        <dbReference type="EMBL" id="MBK1809440.1"/>
    </source>
</evidence>
<accession>A0ABS1EJC2</accession>
<dbReference type="Proteomes" id="UP000596739">
    <property type="component" value="Unassembled WGS sequence"/>
</dbReference>
<proteinExistence type="predicted"/>
<dbReference type="SUPFAM" id="SSF160631">
    <property type="entry name" value="SMI1/KNR4-like"/>
    <property type="match status" value="1"/>
</dbReference>
<evidence type="ECO:0000313" key="3">
    <source>
        <dbReference type="Proteomes" id="UP000596739"/>
    </source>
</evidence>
<sequence length="160" mass="18564">MNDIKWRRPHPPVIMEDIKDFENLVGFKFPEDYVNCALLYHGASVIPYRVEVKGSEKVFANLLSFSQVSVDSIIKIYDNCKERLKNGIIPFGIDPSGNFFCFDYRRDMEKPSIIFLNNEINVIASDYSVDELKRINLEEVQENAIEFVCNSFTELLSMLH</sequence>
<reference evidence="3" key="1">
    <citation type="submission" date="2021-01" db="EMBL/GenBank/DDBJ databases">
        <title>Genome public.</title>
        <authorList>
            <person name="Liu C."/>
            <person name="Sun Q."/>
        </authorList>
    </citation>
    <scope>NUCLEOTIDE SEQUENCE [LARGE SCALE GENOMIC DNA]</scope>
    <source>
        <strain evidence="3">YIM B02505</strain>
    </source>
</reference>
<dbReference type="SMART" id="SM00860">
    <property type="entry name" value="SMI1_KNR4"/>
    <property type="match status" value="1"/>
</dbReference>
<dbReference type="InterPro" id="IPR037883">
    <property type="entry name" value="Knr4/Smi1-like_sf"/>
</dbReference>
<dbReference type="RefSeq" id="WP_200265975.1">
    <property type="nucleotide sequence ID" value="NZ_JAENHN010000006.1"/>
</dbReference>
<name>A0ABS1EJC2_9CLOT</name>
<dbReference type="EMBL" id="JAENHN010000006">
    <property type="protein sequence ID" value="MBK1809440.1"/>
    <property type="molecule type" value="Genomic_DNA"/>
</dbReference>
<dbReference type="Gene3D" id="3.40.1580.10">
    <property type="entry name" value="SMI1/KNR4-like"/>
    <property type="match status" value="1"/>
</dbReference>
<evidence type="ECO:0000259" key="1">
    <source>
        <dbReference type="SMART" id="SM00860"/>
    </source>
</evidence>
<organism evidence="2 3">
    <name type="scientific">Clostridium yunnanense</name>
    <dbReference type="NCBI Taxonomy" id="2800325"/>
    <lineage>
        <taxon>Bacteria</taxon>
        <taxon>Bacillati</taxon>
        <taxon>Bacillota</taxon>
        <taxon>Clostridia</taxon>
        <taxon>Eubacteriales</taxon>
        <taxon>Clostridiaceae</taxon>
        <taxon>Clostridium</taxon>
    </lineage>
</organism>
<keyword evidence="3" id="KW-1185">Reference proteome</keyword>
<comment type="caution">
    <text evidence="2">The sequence shown here is derived from an EMBL/GenBank/DDBJ whole genome shotgun (WGS) entry which is preliminary data.</text>
</comment>
<gene>
    <name evidence="2" type="ORF">JHL18_02105</name>
</gene>
<protein>
    <submittedName>
        <fullName evidence="2">SMI1/KNR4 family protein</fullName>
    </submittedName>
</protein>